<dbReference type="GO" id="GO:0012505">
    <property type="term" value="C:endomembrane system"/>
    <property type="evidence" value="ECO:0007669"/>
    <property type="project" value="UniProtKB-SubCell"/>
</dbReference>
<keyword evidence="10" id="KW-1185">Reference proteome</keyword>
<evidence type="ECO:0000256" key="5">
    <source>
        <dbReference type="ARBA" id="ARBA00022982"/>
    </source>
</evidence>
<keyword evidence="5 8" id="KW-0249">Electron transport</keyword>
<dbReference type="EMBL" id="CP010802">
    <property type="protein sequence ID" value="ALC15048.1"/>
    <property type="molecule type" value="Genomic_DNA"/>
</dbReference>
<comment type="function">
    <text evidence="8">Part of a membrane-bound complex that couples electron transfer with translocation of ions across the membrane.</text>
</comment>
<dbReference type="InterPro" id="IPR050133">
    <property type="entry name" value="NqrDE/RnfAE_oxidrdctase"/>
</dbReference>
<keyword evidence="4 8" id="KW-1278">Translocase</keyword>
<dbReference type="PIRSF" id="PIRSF006102">
    <property type="entry name" value="NQR_DE"/>
    <property type="match status" value="1"/>
</dbReference>
<comment type="similarity">
    <text evidence="8">Belongs to the NqrDE/RnfAE family.</text>
</comment>
<evidence type="ECO:0000256" key="3">
    <source>
        <dbReference type="ARBA" id="ARBA00022692"/>
    </source>
</evidence>
<comment type="subcellular location">
    <subcellularLocation>
        <location evidence="8">Cell membrane</location>
        <topology evidence="8">Multi-pass membrane protein</topology>
    </subcellularLocation>
    <subcellularLocation>
        <location evidence="1">Endomembrane system</location>
        <topology evidence="1">Multi-pass membrane protein</topology>
    </subcellularLocation>
</comment>
<dbReference type="NCBIfam" id="NF003481">
    <property type="entry name" value="PRK05151.1"/>
    <property type="match status" value="1"/>
</dbReference>
<dbReference type="InterPro" id="IPR011293">
    <property type="entry name" value="Ion_transpt_RnfA/RsxA"/>
</dbReference>
<sequence length="193" mass="20718">MTELLLILVGAIFVNNFVLSRFLGICPFLGVSKKVETALGMGMAVTFVMTIAAVVTWFIQYFILIPFGIEYLQTIAFILVIASLVQLVEMVVQKTSPVLYQALGIFLPLITTNCAVLGLAVLNIQKEYSFLESVIFALGAALGFTLAMVLFAGLRERIDLSPVPASFRGTAIALITAGLLSLAFMGFAGLVKG</sequence>
<dbReference type="PATRIC" id="fig|1603606.3.peg.277"/>
<protein>
    <recommendedName>
        <fullName evidence="8">Ion-translocating oxidoreductase complex subunit A</fullName>
        <ecNumber evidence="8">7.-.-.-</ecNumber>
    </recommendedName>
    <alternativeName>
        <fullName evidence="8">Rnf electron transport complex subunit A</fullName>
    </alternativeName>
</protein>
<proteinExistence type="inferred from homology"/>
<evidence type="ECO:0000256" key="2">
    <source>
        <dbReference type="ARBA" id="ARBA00022448"/>
    </source>
</evidence>
<gene>
    <name evidence="8 9" type="primary">rnfA</name>
    <name evidence="9" type="ORF">DSOUD_0248</name>
</gene>
<evidence type="ECO:0000256" key="8">
    <source>
        <dbReference type="HAMAP-Rule" id="MF_00459"/>
    </source>
</evidence>
<dbReference type="OrthoDB" id="9803631at2"/>
<keyword evidence="8" id="KW-1003">Cell membrane</keyword>
<dbReference type="HAMAP" id="MF_00459">
    <property type="entry name" value="RsxA_RnfA"/>
    <property type="match status" value="1"/>
</dbReference>
<feature type="transmembrane region" description="Helical" evidence="8">
    <location>
        <begin position="38"/>
        <end position="59"/>
    </location>
</feature>
<dbReference type="RefSeq" id="WP_053549286.1">
    <property type="nucleotide sequence ID" value="NZ_CP010802.1"/>
</dbReference>
<dbReference type="AlphaFoldDB" id="A0A0M5IKA4"/>
<dbReference type="GO" id="GO:0022900">
    <property type="term" value="P:electron transport chain"/>
    <property type="evidence" value="ECO:0007669"/>
    <property type="project" value="UniProtKB-UniRule"/>
</dbReference>
<dbReference type="GO" id="GO:0005886">
    <property type="term" value="C:plasma membrane"/>
    <property type="evidence" value="ECO:0007669"/>
    <property type="project" value="UniProtKB-SubCell"/>
</dbReference>
<evidence type="ECO:0000256" key="4">
    <source>
        <dbReference type="ARBA" id="ARBA00022967"/>
    </source>
</evidence>
<evidence type="ECO:0000256" key="6">
    <source>
        <dbReference type="ARBA" id="ARBA00022989"/>
    </source>
</evidence>
<feature type="transmembrane region" description="Helical" evidence="8">
    <location>
        <begin position="166"/>
        <end position="191"/>
    </location>
</feature>
<dbReference type="NCBIfam" id="TIGR01943">
    <property type="entry name" value="rnfA"/>
    <property type="match status" value="1"/>
</dbReference>
<accession>A0A0M5IKA4</accession>
<feature type="transmembrane region" description="Helical" evidence="8">
    <location>
        <begin position="98"/>
        <end position="122"/>
    </location>
</feature>
<dbReference type="Proteomes" id="UP000057158">
    <property type="component" value="Chromosome"/>
</dbReference>
<feature type="transmembrane region" description="Helical" evidence="8">
    <location>
        <begin position="134"/>
        <end position="154"/>
    </location>
</feature>
<name>A0A0M5IKA4_9BACT</name>
<evidence type="ECO:0000313" key="10">
    <source>
        <dbReference type="Proteomes" id="UP000057158"/>
    </source>
</evidence>
<feature type="transmembrane region" description="Helical" evidence="8">
    <location>
        <begin position="71"/>
        <end position="92"/>
    </location>
</feature>
<organism evidence="9 10">
    <name type="scientific">Desulfuromonas soudanensis</name>
    <dbReference type="NCBI Taxonomy" id="1603606"/>
    <lineage>
        <taxon>Bacteria</taxon>
        <taxon>Pseudomonadati</taxon>
        <taxon>Thermodesulfobacteriota</taxon>
        <taxon>Desulfuromonadia</taxon>
        <taxon>Desulfuromonadales</taxon>
        <taxon>Desulfuromonadaceae</taxon>
        <taxon>Desulfuromonas</taxon>
    </lineage>
</organism>
<keyword evidence="2 8" id="KW-0813">Transport</keyword>
<dbReference type="KEGG" id="des:DSOUD_0248"/>
<dbReference type="EC" id="7.-.-.-" evidence="8"/>
<dbReference type="Pfam" id="PF02508">
    <property type="entry name" value="Rnf-Nqr"/>
    <property type="match status" value="1"/>
</dbReference>
<dbReference type="PANTHER" id="PTHR30335:SF0">
    <property type="entry name" value="ION-TRANSLOCATING OXIDOREDUCTASE COMPLEX SUBUNIT A"/>
    <property type="match status" value="1"/>
</dbReference>
<keyword evidence="6 8" id="KW-1133">Transmembrane helix</keyword>
<comment type="caution">
    <text evidence="8">Lacks conserved residue(s) required for the propagation of feature annotation.</text>
</comment>
<comment type="subunit">
    <text evidence="8">The complex is composed of six subunits: RnfA, RnfB, RnfC, RnfD, RnfE and RnfG.</text>
</comment>
<keyword evidence="3 8" id="KW-0812">Transmembrane</keyword>
<dbReference type="STRING" id="1603606.DSOUD_0248"/>
<dbReference type="PANTHER" id="PTHR30335">
    <property type="entry name" value="INTEGRAL MEMBRANE PROTEIN OF SOXR-REDUCING COMPLEX"/>
    <property type="match status" value="1"/>
</dbReference>
<evidence type="ECO:0000256" key="7">
    <source>
        <dbReference type="ARBA" id="ARBA00023136"/>
    </source>
</evidence>
<keyword evidence="7 8" id="KW-0472">Membrane</keyword>
<evidence type="ECO:0000256" key="1">
    <source>
        <dbReference type="ARBA" id="ARBA00004127"/>
    </source>
</evidence>
<reference evidence="9 10" key="1">
    <citation type="submission" date="2015-07" db="EMBL/GenBank/DDBJ databases">
        <title>Isolation and Genomic Characterization of a Novel Halophilic Metal-Reducing Deltaproteobacterium from the Deep Subsurface.</title>
        <authorList>
            <person name="Badalamenti J.P."/>
            <person name="Summers Z.M."/>
            <person name="Gralnick J.A."/>
            <person name="Bond D.R."/>
        </authorList>
    </citation>
    <scope>NUCLEOTIDE SEQUENCE [LARGE SCALE GENOMIC DNA]</scope>
    <source>
        <strain evidence="9 10">WTL</strain>
    </source>
</reference>
<dbReference type="InterPro" id="IPR003667">
    <property type="entry name" value="NqrDE/RnfAE"/>
</dbReference>
<evidence type="ECO:0000313" key="9">
    <source>
        <dbReference type="EMBL" id="ALC15048.1"/>
    </source>
</evidence>